<evidence type="ECO:0000256" key="1">
    <source>
        <dbReference type="ARBA" id="ARBA00022723"/>
    </source>
</evidence>
<proteinExistence type="predicted"/>
<keyword evidence="1" id="KW-0479">Metal-binding</keyword>
<dbReference type="Proteomes" id="UP001318860">
    <property type="component" value="Unassembled WGS sequence"/>
</dbReference>
<dbReference type="SMART" id="SM00575">
    <property type="entry name" value="ZnF_PMZ"/>
    <property type="match status" value="1"/>
</dbReference>
<evidence type="ECO:0000256" key="3">
    <source>
        <dbReference type="ARBA" id="ARBA00022833"/>
    </source>
</evidence>
<evidence type="ECO:0000256" key="4">
    <source>
        <dbReference type="PROSITE-ProRule" id="PRU00325"/>
    </source>
</evidence>
<organism evidence="6 7">
    <name type="scientific">Rehmannia glutinosa</name>
    <name type="common">Chinese foxglove</name>
    <dbReference type="NCBI Taxonomy" id="99300"/>
    <lineage>
        <taxon>Eukaryota</taxon>
        <taxon>Viridiplantae</taxon>
        <taxon>Streptophyta</taxon>
        <taxon>Embryophyta</taxon>
        <taxon>Tracheophyta</taxon>
        <taxon>Spermatophyta</taxon>
        <taxon>Magnoliopsida</taxon>
        <taxon>eudicotyledons</taxon>
        <taxon>Gunneridae</taxon>
        <taxon>Pentapetalae</taxon>
        <taxon>asterids</taxon>
        <taxon>lamiids</taxon>
        <taxon>Lamiales</taxon>
        <taxon>Orobanchaceae</taxon>
        <taxon>Rehmannieae</taxon>
        <taxon>Rehmannia</taxon>
    </lineage>
</organism>
<sequence length="215" mass="24638">MTSNNAESLNSLFKKDRHSPILSLIESIRKKLRNGFMRGVRASAQSQYTSTLTPMIEEKLRKNVDKANRLVADPIDQLTYDVRNGTKNFVVNLDEKTCTCRRFQLEHLPCEHAVAAVKKSGYSIYLFCSLYYTVEYWRATYSDIIYPVPNEVDWEIPENLGFSNVLPPLVRRRCGRTKTKRILSTGEFSQRQKCSRCGATGHNRLTCTSQMPLAC</sequence>
<comment type="caution">
    <text evidence="6">The sequence shown here is derived from an EMBL/GenBank/DDBJ whole genome shotgun (WGS) entry which is preliminary data.</text>
</comment>
<dbReference type="PANTHER" id="PTHR31973">
    <property type="entry name" value="POLYPROTEIN, PUTATIVE-RELATED"/>
    <property type="match status" value="1"/>
</dbReference>
<dbReference type="Pfam" id="PF04434">
    <property type="entry name" value="SWIM"/>
    <property type="match status" value="1"/>
</dbReference>
<dbReference type="EMBL" id="JABTTQ020002545">
    <property type="protein sequence ID" value="KAK6123489.1"/>
    <property type="molecule type" value="Genomic_DNA"/>
</dbReference>
<dbReference type="InterPro" id="IPR007527">
    <property type="entry name" value="Znf_SWIM"/>
</dbReference>
<keyword evidence="3" id="KW-0862">Zinc</keyword>
<evidence type="ECO:0000313" key="7">
    <source>
        <dbReference type="Proteomes" id="UP001318860"/>
    </source>
</evidence>
<evidence type="ECO:0000256" key="2">
    <source>
        <dbReference type="ARBA" id="ARBA00022771"/>
    </source>
</evidence>
<dbReference type="PANTHER" id="PTHR31973:SF113">
    <property type="entry name" value="PROTEIN FAR1-RELATED SEQUENCE 5-LIKE"/>
    <property type="match status" value="1"/>
</dbReference>
<evidence type="ECO:0000259" key="5">
    <source>
        <dbReference type="PROSITE" id="PS50966"/>
    </source>
</evidence>
<name>A0ABR0ULH6_REHGL</name>
<protein>
    <recommendedName>
        <fullName evidence="5">SWIM-type domain-containing protein</fullName>
    </recommendedName>
</protein>
<accession>A0ABR0ULH6</accession>
<gene>
    <name evidence="6" type="ORF">DH2020_042778</name>
</gene>
<keyword evidence="7" id="KW-1185">Reference proteome</keyword>
<evidence type="ECO:0000313" key="6">
    <source>
        <dbReference type="EMBL" id="KAK6123489.1"/>
    </source>
</evidence>
<dbReference type="PROSITE" id="PS50966">
    <property type="entry name" value="ZF_SWIM"/>
    <property type="match status" value="1"/>
</dbReference>
<dbReference type="InterPro" id="IPR006564">
    <property type="entry name" value="Znf_PMZ"/>
</dbReference>
<reference evidence="6 7" key="1">
    <citation type="journal article" date="2021" name="Comput. Struct. Biotechnol. J.">
        <title>De novo genome assembly of the potent medicinal plant Rehmannia glutinosa using nanopore technology.</title>
        <authorList>
            <person name="Ma L."/>
            <person name="Dong C."/>
            <person name="Song C."/>
            <person name="Wang X."/>
            <person name="Zheng X."/>
            <person name="Niu Y."/>
            <person name="Chen S."/>
            <person name="Feng W."/>
        </authorList>
    </citation>
    <scope>NUCLEOTIDE SEQUENCE [LARGE SCALE GENOMIC DNA]</scope>
    <source>
        <strain evidence="6">DH-2019</strain>
    </source>
</reference>
<keyword evidence="2 4" id="KW-0863">Zinc-finger</keyword>
<feature type="domain" description="SWIM-type" evidence="5">
    <location>
        <begin position="89"/>
        <end position="121"/>
    </location>
</feature>